<keyword evidence="3 11" id="KW-0812">Transmembrane</keyword>
<dbReference type="Pfam" id="PF00520">
    <property type="entry name" value="Ion_trans"/>
    <property type="match status" value="1"/>
</dbReference>
<comment type="subcellular location">
    <subcellularLocation>
        <location evidence="1">Membrane</location>
        <topology evidence="1">Multi-pass membrane protein</topology>
    </subcellularLocation>
</comment>
<dbReference type="FunFam" id="2.60.120.10:FF:000002">
    <property type="entry name" value="Cyclic nucleotide gated channel alpha 1a"/>
    <property type="match status" value="1"/>
</dbReference>
<dbReference type="Pfam" id="PF00027">
    <property type="entry name" value="cNMP_binding"/>
    <property type="match status" value="1"/>
</dbReference>
<feature type="compositionally biased region" description="Polar residues" evidence="10">
    <location>
        <begin position="674"/>
        <end position="697"/>
    </location>
</feature>
<accession>A0A9X0CRD7</accession>
<dbReference type="GO" id="GO:0016020">
    <property type="term" value="C:membrane"/>
    <property type="evidence" value="ECO:0007669"/>
    <property type="project" value="UniProtKB-SubCell"/>
</dbReference>
<evidence type="ECO:0000259" key="12">
    <source>
        <dbReference type="PROSITE" id="PS50042"/>
    </source>
</evidence>
<keyword evidence="4 11" id="KW-1133">Transmembrane helix</keyword>
<dbReference type="PROSITE" id="PS00888">
    <property type="entry name" value="CNMP_BINDING_1"/>
    <property type="match status" value="1"/>
</dbReference>
<dbReference type="PROSITE" id="PS50042">
    <property type="entry name" value="CNMP_BINDING_3"/>
    <property type="match status" value="1"/>
</dbReference>
<feature type="transmembrane region" description="Helical" evidence="11">
    <location>
        <begin position="265"/>
        <end position="283"/>
    </location>
</feature>
<keyword evidence="14" id="KW-1185">Reference proteome</keyword>
<evidence type="ECO:0000256" key="6">
    <source>
        <dbReference type="ARBA" id="ARBA00023136"/>
    </source>
</evidence>
<reference evidence="13" key="1">
    <citation type="submission" date="2023-01" db="EMBL/GenBank/DDBJ databases">
        <title>Genome assembly of the deep-sea coral Lophelia pertusa.</title>
        <authorList>
            <person name="Herrera S."/>
            <person name="Cordes E."/>
        </authorList>
    </citation>
    <scope>NUCLEOTIDE SEQUENCE</scope>
    <source>
        <strain evidence="13">USNM1676648</strain>
        <tissue evidence="13">Polyp</tissue>
    </source>
</reference>
<dbReference type="SMART" id="SM00100">
    <property type="entry name" value="cNMP"/>
    <property type="match status" value="1"/>
</dbReference>
<dbReference type="FunFam" id="1.10.287.70:FF:000072">
    <property type="entry name" value="Cyclic nucleotide gated channel beta 3"/>
    <property type="match status" value="1"/>
</dbReference>
<sequence>MAKLWTRAREWIQKQNPRLNLDIAPRKISTVLEILQTQEATEEAKDHVFYDALKRISASKDEKATNGCAKSSSLQNVREEDKEFSPHSSRRSIVKYIASIGEPIKKALRSERLVLDPEDDIYYLWMGVVAAIVFYNFWTVILRIAFTETSEESFSRFLFWWGDVFADGLYACDICLQLRTAYRDDHGIMVKDPVQLTEMYTKKRRFKVDIICVLPLETLSSLIFFPYHVLLLRLPRLLKWHSVETFFLMSDYRTSKPNRLRAFKLILYLSVAMHWVACLYYTISKYEGLGTNDWVYTETGKGGDHFTRKYVKSFYWSVLTLMTIGETPSPQTNLEYIFTGCMFLLGIFVFATVVGNVGDVISNMNAARTNFQARMDSIKQFMEYHKVPHTLQTRVKRWAHYAWSRTQALEEGTSLEMLPERLRTEIAIHVHLDTLRKVKIFKDCEQGLLCELVLKLRPQIFSPGDYICRCGEIGREMYIINNGKVEVVIPDSTTGEEVVVASLSEGNYFGEISLLRLDAGKNRRSADVRSVGYSELLCLSQKDLMEAMEEYPDAKKVLESQGRDRLQRTKLDSNLSLPRPATEAEKFHNLEFNFAKEIEIIKQLLEEMKESKTECSNLRAQVEKQREEFHLIKQQVALRSRSPNEEKRRNKSSAEARTAQRLIQRVISAAKLAASQNSRTSQESKPTRVNKQSQAASENELEQKETVVRDDVPEIYLESEIDGLCYLAGPRRRSLKDDSHAGIWYNETADQLAGGAEPIGPMRLHPSDVRNRMRETVRENRPPRTTWWSLSRMESADIKFGHGANQITKGKATRIITQRVLGVISKNTLKEVLRAGGHRTLSCDATTQHNKTGP</sequence>
<evidence type="ECO:0000313" key="14">
    <source>
        <dbReference type="Proteomes" id="UP001163046"/>
    </source>
</evidence>
<keyword evidence="5" id="KW-0406">Ion transport</keyword>
<dbReference type="OrthoDB" id="421226at2759"/>
<feature type="transmembrane region" description="Helical" evidence="11">
    <location>
        <begin position="336"/>
        <end position="358"/>
    </location>
</feature>
<dbReference type="PANTHER" id="PTHR45638:SF13">
    <property type="entry name" value="CYCLIC NUCLEOTIDE-BINDING DOMAIN-CONTAINING PROTEIN"/>
    <property type="match status" value="1"/>
</dbReference>
<evidence type="ECO:0000256" key="11">
    <source>
        <dbReference type="SAM" id="Phobius"/>
    </source>
</evidence>
<dbReference type="AlphaFoldDB" id="A0A9X0CRD7"/>
<proteinExistence type="predicted"/>
<keyword evidence="9" id="KW-0175">Coiled coil</keyword>
<dbReference type="PROSITE" id="PS00889">
    <property type="entry name" value="CNMP_BINDING_2"/>
    <property type="match status" value="1"/>
</dbReference>
<dbReference type="PANTHER" id="PTHR45638">
    <property type="entry name" value="CYCLIC NUCLEOTIDE-GATED CATION CHANNEL SUBUNIT A"/>
    <property type="match status" value="1"/>
</dbReference>
<dbReference type="InterPro" id="IPR018488">
    <property type="entry name" value="cNMP-bd_CS"/>
</dbReference>
<gene>
    <name evidence="13" type="ORF">OS493_014345</name>
</gene>
<dbReference type="InterPro" id="IPR005821">
    <property type="entry name" value="Ion_trans_dom"/>
</dbReference>
<feature type="region of interest" description="Disordered" evidence="10">
    <location>
        <begin position="673"/>
        <end position="706"/>
    </location>
</feature>
<organism evidence="13 14">
    <name type="scientific">Desmophyllum pertusum</name>
    <dbReference type="NCBI Taxonomy" id="174260"/>
    <lineage>
        <taxon>Eukaryota</taxon>
        <taxon>Metazoa</taxon>
        <taxon>Cnidaria</taxon>
        <taxon>Anthozoa</taxon>
        <taxon>Hexacorallia</taxon>
        <taxon>Scleractinia</taxon>
        <taxon>Caryophylliina</taxon>
        <taxon>Caryophylliidae</taxon>
        <taxon>Desmophyllum</taxon>
    </lineage>
</organism>
<evidence type="ECO:0000256" key="4">
    <source>
        <dbReference type="ARBA" id="ARBA00022989"/>
    </source>
</evidence>
<dbReference type="Gene3D" id="2.60.120.10">
    <property type="entry name" value="Jelly Rolls"/>
    <property type="match status" value="1"/>
</dbReference>
<dbReference type="SUPFAM" id="SSF51206">
    <property type="entry name" value="cAMP-binding domain-like"/>
    <property type="match status" value="1"/>
</dbReference>
<dbReference type="Gene3D" id="1.10.287.630">
    <property type="entry name" value="Helix hairpin bin"/>
    <property type="match status" value="1"/>
</dbReference>
<feature type="coiled-coil region" evidence="9">
    <location>
        <begin position="601"/>
        <end position="635"/>
    </location>
</feature>
<keyword evidence="6 11" id="KW-0472">Membrane</keyword>
<dbReference type="SUPFAM" id="SSF81324">
    <property type="entry name" value="Voltage-gated potassium channels"/>
    <property type="match status" value="1"/>
</dbReference>
<protein>
    <recommendedName>
        <fullName evidence="12">Cyclic nucleotide-binding domain-containing protein</fullName>
    </recommendedName>
</protein>
<feature type="region of interest" description="Disordered" evidence="10">
    <location>
        <begin position="635"/>
        <end position="658"/>
    </location>
</feature>
<dbReference type="GO" id="GO:0044877">
    <property type="term" value="F:protein-containing complex binding"/>
    <property type="evidence" value="ECO:0007669"/>
    <property type="project" value="TreeGrafter"/>
</dbReference>
<feature type="transmembrane region" description="Helical" evidence="11">
    <location>
        <begin position="208"/>
        <end position="232"/>
    </location>
</feature>
<keyword evidence="2" id="KW-0813">Transport</keyword>
<dbReference type="CDD" id="cd00038">
    <property type="entry name" value="CAP_ED"/>
    <property type="match status" value="1"/>
</dbReference>
<dbReference type="InterPro" id="IPR000595">
    <property type="entry name" value="cNMP-bd_dom"/>
</dbReference>
<evidence type="ECO:0000256" key="1">
    <source>
        <dbReference type="ARBA" id="ARBA00004141"/>
    </source>
</evidence>
<dbReference type="InterPro" id="IPR050866">
    <property type="entry name" value="CNG_cation_channel"/>
</dbReference>
<dbReference type="EMBL" id="MU826832">
    <property type="protein sequence ID" value="KAJ7373197.1"/>
    <property type="molecule type" value="Genomic_DNA"/>
</dbReference>
<name>A0A9X0CRD7_9CNID</name>
<feature type="transmembrane region" description="Helical" evidence="11">
    <location>
        <begin position="122"/>
        <end position="146"/>
    </location>
</feature>
<dbReference type="InterPro" id="IPR014710">
    <property type="entry name" value="RmlC-like_jellyroll"/>
</dbReference>
<dbReference type="Gene3D" id="1.10.287.70">
    <property type="match status" value="1"/>
</dbReference>
<evidence type="ECO:0000256" key="7">
    <source>
        <dbReference type="ARBA" id="ARBA00023286"/>
    </source>
</evidence>
<dbReference type="GO" id="GO:0005221">
    <property type="term" value="F:intracellularly cyclic nucleotide-activated monoatomic cation channel activity"/>
    <property type="evidence" value="ECO:0007669"/>
    <property type="project" value="InterPro"/>
</dbReference>
<dbReference type="FunFam" id="1.10.287.630:FF:000001">
    <property type="entry name" value="Cyclic nucleotide-gated channel alpha 3"/>
    <property type="match status" value="1"/>
</dbReference>
<evidence type="ECO:0000256" key="2">
    <source>
        <dbReference type="ARBA" id="ARBA00022448"/>
    </source>
</evidence>
<comment type="caution">
    <text evidence="13">The sequence shown here is derived from an EMBL/GenBank/DDBJ whole genome shotgun (WGS) entry which is preliminary data.</text>
</comment>
<keyword evidence="7" id="KW-1071">Ligand-gated ion channel</keyword>
<evidence type="ECO:0000256" key="10">
    <source>
        <dbReference type="SAM" id="MobiDB-lite"/>
    </source>
</evidence>
<evidence type="ECO:0000256" key="9">
    <source>
        <dbReference type="SAM" id="Coils"/>
    </source>
</evidence>
<evidence type="ECO:0000256" key="5">
    <source>
        <dbReference type="ARBA" id="ARBA00023065"/>
    </source>
</evidence>
<dbReference type="Proteomes" id="UP001163046">
    <property type="component" value="Unassembled WGS sequence"/>
</dbReference>
<dbReference type="InterPro" id="IPR018490">
    <property type="entry name" value="cNMP-bd_dom_sf"/>
</dbReference>
<evidence type="ECO:0000256" key="8">
    <source>
        <dbReference type="ARBA" id="ARBA00023303"/>
    </source>
</evidence>
<keyword evidence="8" id="KW-0407">Ion channel</keyword>
<feature type="domain" description="Cyclic nucleotide-binding" evidence="12">
    <location>
        <begin position="440"/>
        <end position="565"/>
    </location>
</feature>
<evidence type="ECO:0000313" key="13">
    <source>
        <dbReference type="EMBL" id="KAJ7373197.1"/>
    </source>
</evidence>
<evidence type="ECO:0000256" key="3">
    <source>
        <dbReference type="ARBA" id="ARBA00022692"/>
    </source>
</evidence>
<feature type="compositionally biased region" description="Basic and acidic residues" evidence="10">
    <location>
        <begin position="642"/>
        <end position="654"/>
    </location>
</feature>